<dbReference type="PANTHER" id="PTHR39332">
    <property type="entry name" value="BLL4707 PROTEIN"/>
    <property type="match status" value="1"/>
</dbReference>
<dbReference type="InterPro" id="IPR023393">
    <property type="entry name" value="START-like_dom_sf"/>
</dbReference>
<proteinExistence type="predicted"/>
<dbReference type="Proteomes" id="UP001205890">
    <property type="component" value="Unassembled WGS sequence"/>
</dbReference>
<dbReference type="EMBL" id="JANCLU010000013">
    <property type="protein sequence ID" value="MCP8939669.1"/>
    <property type="molecule type" value="Genomic_DNA"/>
</dbReference>
<keyword evidence="2" id="KW-1185">Reference proteome</keyword>
<name>A0ABT1LE12_9HYPH</name>
<organism evidence="1 2">
    <name type="scientific">Alsobacter ponti</name>
    <dbReference type="NCBI Taxonomy" id="2962936"/>
    <lineage>
        <taxon>Bacteria</taxon>
        <taxon>Pseudomonadati</taxon>
        <taxon>Pseudomonadota</taxon>
        <taxon>Alphaproteobacteria</taxon>
        <taxon>Hyphomicrobiales</taxon>
        <taxon>Alsobacteraceae</taxon>
        <taxon>Alsobacter</taxon>
    </lineage>
</organism>
<comment type="caution">
    <text evidence="1">The sequence shown here is derived from an EMBL/GenBank/DDBJ whole genome shotgun (WGS) entry which is preliminary data.</text>
</comment>
<dbReference type="InterPro" id="IPR019587">
    <property type="entry name" value="Polyketide_cyclase/dehydratase"/>
</dbReference>
<dbReference type="RefSeq" id="WP_254743509.1">
    <property type="nucleotide sequence ID" value="NZ_JANCLU010000013.1"/>
</dbReference>
<evidence type="ECO:0000313" key="1">
    <source>
        <dbReference type="EMBL" id="MCP8939669.1"/>
    </source>
</evidence>
<reference evidence="1 2" key="1">
    <citation type="submission" date="2022-07" db="EMBL/GenBank/DDBJ databases">
        <authorList>
            <person name="Li W.-J."/>
            <person name="Deng Q.-Q."/>
        </authorList>
    </citation>
    <scope>NUCLEOTIDE SEQUENCE [LARGE SCALE GENOMIC DNA]</scope>
    <source>
        <strain evidence="1 2">SYSU M60028</strain>
    </source>
</reference>
<accession>A0ABT1LE12</accession>
<dbReference type="CDD" id="cd07821">
    <property type="entry name" value="PYR_PYL_RCAR_like"/>
    <property type="match status" value="1"/>
</dbReference>
<gene>
    <name evidence="1" type="ORF">NK718_14165</name>
</gene>
<sequence length="147" mass="16370">MAKVYVSGIIDAPVDAVWAYARDFNGHGEWHPLIAESHVEEGLPSDKVGCVRNFTLSNGGKLRERLLSFSDLDRRFTYNIIVSPMPIQNYIATFGVKPVTEGGKTFVEWMAEFDVAPEDEARIRQQVGRDTFAAGILALEKAVKARL</sequence>
<dbReference type="SUPFAM" id="SSF55961">
    <property type="entry name" value="Bet v1-like"/>
    <property type="match status" value="1"/>
</dbReference>
<dbReference type="PANTHER" id="PTHR39332:SF7">
    <property type="entry name" value="SRPBCC FAMILY PROTEIN"/>
    <property type="match status" value="1"/>
</dbReference>
<evidence type="ECO:0000313" key="2">
    <source>
        <dbReference type="Proteomes" id="UP001205890"/>
    </source>
</evidence>
<dbReference type="Gene3D" id="3.30.530.20">
    <property type="match status" value="1"/>
</dbReference>
<protein>
    <submittedName>
        <fullName evidence="1">SRPBCC family protein</fullName>
    </submittedName>
</protein>
<dbReference type="Pfam" id="PF10604">
    <property type="entry name" value="Polyketide_cyc2"/>
    <property type="match status" value="1"/>
</dbReference>